<dbReference type="GO" id="GO:0042910">
    <property type="term" value="F:xenobiotic transmembrane transporter activity"/>
    <property type="evidence" value="ECO:0007669"/>
    <property type="project" value="TreeGrafter"/>
</dbReference>
<keyword evidence="3" id="KW-1003">Cell membrane</keyword>
<dbReference type="AlphaFoldDB" id="A0A849SK71"/>
<dbReference type="Gene3D" id="3.30.70.1440">
    <property type="entry name" value="Multidrug efflux transporter AcrB pore domain"/>
    <property type="match status" value="1"/>
</dbReference>
<keyword evidence="2" id="KW-0813">Transport</keyword>
<keyword evidence="7 8" id="KW-0472">Membrane</keyword>
<evidence type="ECO:0000313" key="9">
    <source>
        <dbReference type="EMBL" id="NOT34851.1"/>
    </source>
</evidence>
<keyword evidence="6 8" id="KW-1133">Transmembrane helix</keyword>
<dbReference type="Proteomes" id="UP000580839">
    <property type="component" value="Unassembled WGS sequence"/>
</dbReference>
<evidence type="ECO:0000256" key="5">
    <source>
        <dbReference type="ARBA" id="ARBA00022692"/>
    </source>
</evidence>
<feature type="transmembrane region" description="Helical" evidence="8">
    <location>
        <begin position="845"/>
        <end position="864"/>
    </location>
</feature>
<feature type="transmembrane region" description="Helical" evidence="8">
    <location>
        <begin position="334"/>
        <end position="353"/>
    </location>
</feature>
<gene>
    <name evidence="9" type="ORF">HOP12_11870</name>
</gene>
<name>A0A849SK71_UNCEI</name>
<keyword evidence="4" id="KW-0997">Cell inner membrane</keyword>
<dbReference type="InterPro" id="IPR001036">
    <property type="entry name" value="Acrflvin-R"/>
</dbReference>
<feature type="transmembrane region" description="Helical" evidence="8">
    <location>
        <begin position="944"/>
        <end position="963"/>
    </location>
</feature>
<dbReference type="SUPFAM" id="SSF82714">
    <property type="entry name" value="Multidrug efflux transporter AcrB TolC docking domain, DN and DC subdomains"/>
    <property type="match status" value="2"/>
</dbReference>
<dbReference type="GO" id="GO:0005886">
    <property type="term" value="C:plasma membrane"/>
    <property type="evidence" value="ECO:0007669"/>
    <property type="project" value="UniProtKB-SubCell"/>
</dbReference>
<evidence type="ECO:0000256" key="6">
    <source>
        <dbReference type="ARBA" id="ARBA00022989"/>
    </source>
</evidence>
<feature type="transmembrane region" description="Helical" evidence="8">
    <location>
        <begin position="431"/>
        <end position="451"/>
    </location>
</feature>
<evidence type="ECO:0000256" key="2">
    <source>
        <dbReference type="ARBA" id="ARBA00022448"/>
    </source>
</evidence>
<feature type="transmembrane region" description="Helical" evidence="8">
    <location>
        <begin position="527"/>
        <end position="545"/>
    </location>
</feature>
<evidence type="ECO:0000256" key="7">
    <source>
        <dbReference type="ARBA" id="ARBA00023136"/>
    </source>
</evidence>
<feature type="transmembrane region" description="Helical" evidence="8">
    <location>
        <begin position="871"/>
        <end position="892"/>
    </location>
</feature>
<proteinExistence type="predicted"/>
<evidence type="ECO:0000313" key="10">
    <source>
        <dbReference type="Proteomes" id="UP000580839"/>
    </source>
</evidence>
<comment type="subcellular location">
    <subcellularLocation>
        <location evidence="1">Cell membrane</location>
        <topology evidence="1">Multi-pass membrane protein</topology>
    </subcellularLocation>
</comment>
<dbReference type="PANTHER" id="PTHR32063:SF14">
    <property type="entry name" value="BLL4319 PROTEIN"/>
    <property type="match status" value="1"/>
</dbReference>
<dbReference type="SUPFAM" id="SSF82866">
    <property type="entry name" value="Multidrug efflux transporter AcrB transmembrane domain"/>
    <property type="match status" value="2"/>
</dbReference>
<dbReference type="EMBL" id="JABFRW010000150">
    <property type="protein sequence ID" value="NOT34851.1"/>
    <property type="molecule type" value="Genomic_DNA"/>
</dbReference>
<dbReference type="Gene3D" id="3.30.2090.10">
    <property type="entry name" value="Multidrug efflux transporter AcrB TolC docking domain, DN and DC subdomains"/>
    <property type="match status" value="2"/>
</dbReference>
<dbReference type="PANTHER" id="PTHR32063">
    <property type="match status" value="1"/>
</dbReference>
<sequence>MRITDLFIRRPVLAIVVNLVILIAGLQSIGSLTVRQYPRTDIAVVTVSTIYVGANADLVRGFITSPLERVIASADGIDFVESSSAQNVSTITVHLKLNYDTNAALTQIQAKVAQVRNDLPPEAQAPVIDVQTADARFASMYLGFGSKDLDQNQITDYLTRVVQPKLSAISGVQRADILGGRVFAMRVWLKPDRLAAHNLSPSQVQDALAQNNYLSALGRTKGSMVSVNLVANTSLKTPEEFRQLVVKQDGNNVVRLGDVADVVLGAEDYDTDVRFDGQSATFMGIWVLPTANALDVIKRVRVAMKEVQAELPVGMTSGIPYDSTIYIQESINEVLKTLSETLLIVILVIFLFLGSVRGLIIPVVAIPISLIGAVFLMQTAGFTINLLTLLAIVLSVGLVVDDAIVMVENVERHVHAGEKPFNAAIRAARELLGPIIAMTITLAAVYTPLGIQGGLTGSLFREFAFTLAGAVLVSGVVALTLSPMMASRLLRPGDSERGFAGWINQRFDRFRHGYQQMLSGTLSRRPVVLTLWVLVVLLMVPFYMFSKRELAPAEDQSVVFGIVQAAPNATLDQTNLFASQIYDVYHSFPEMKNTFQITFPSGGFAGMVTKPWAERKRSTSELQVEVAGGFSKIPGIRAIAVVPASLPGGGSFPVDLVIASTAEPQQLVDIANQLVGKAYASGMFMYVDTDLKFDQPQAEVVFDRDKVRSLGVDMSRVGRDMSTLLGGNFVNRFSVQGRSYKVIPQVKRSERLTPEQLQSIYVSGPAGKLVPLSTFATIKTTTEPRELKRFQQLNAVRLQAVIPPNIALDQALGFLETEAKKIMPAGYSIDYAGESRQLRTEGGKFIGIFLLSAILIFLVLAAQFESFRDPFVILGGSAPLAVTGALAFTFLGFTSLNIYSQVGLITLVGLVAKNGILIVEFANHLQETGLDKSRAVIEAAGTRLRPILMTTAATVFGHLPLIFARGPGAGARNSIGITLVSGMIIGTAFTLFVVPAVYTLVAKVHKREAVEEVADVAPTTETHGGAEVAPI</sequence>
<accession>A0A849SK71</accession>
<dbReference type="Gene3D" id="3.30.70.1320">
    <property type="entry name" value="Multidrug efflux transporter AcrB pore domain like"/>
    <property type="match status" value="1"/>
</dbReference>
<feature type="transmembrane region" description="Helical" evidence="8">
    <location>
        <begin position="463"/>
        <end position="481"/>
    </location>
</feature>
<dbReference type="FunFam" id="1.20.1640.10:FF:000001">
    <property type="entry name" value="Efflux pump membrane transporter"/>
    <property type="match status" value="1"/>
</dbReference>
<dbReference type="Gene3D" id="3.30.70.1430">
    <property type="entry name" value="Multidrug efflux transporter AcrB pore domain"/>
    <property type="match status" value="2"/>
</dbReference>
<evidence type="ECO:0000256" key="8">
    <source>
        <dbReference type="SAM" id="Phobius"/>
    </source>
</evidence>
<evidence type="ECO:0000256" key="3">
    <source>
        <dbReference type="ARBA" id="ARBA00022475"/>
    </source>
</evidence>
<dbReference type="Gene3D" id="1.20.1640.10">
    <property type="entry name" value="Multidrug efflux transporter AcrB transmembrane domain"/>
    <property type="match status" value="2"/>
</dbReference>
<dbReference type="PRINTS" id="PR00702">
    <property type="entry name" value="ACRIFLAVINRP"/>
</dbReference>
<reference evidence="9 10" key="1">
    <citation type="submission" date="2020-04" db="EMBL/GenBank/DDBJ databases">
        <title>Metagenomic profiling of ammonia- and methane-oxidizing microorganisms in a Dutch drinking water treatment plant.</title>
        <authorList>
            <person name="Poghosyan L."/>
            <person name="Leucker S."/>
        </authorList>
    </citation>
    <scope>NUCLEOTIDE SEQUENCE [LARGE SCALE GENOMIC DNA]</scope>
    <source>
        <strain evidence="9">S-RSF-IL-03</strain>
    </source>
</reference>
<feature type="transmembrane region" description="Helical" evidence="8">
    <location>
        <begin position="898"/>
        <end position="923"/>
    </location>
</feature>
<protein>
    <submittedName>
        <fullName evidence="9">MMPL family transporter</fullName>
    </submittedName>
</protein>
<evidence type="ECO:0000256" key="4">
    <source>
        <dbReference type="ARBA" id="ARBA00022519"/>
    </source>
</evidence>
<feature type="transmembrane region" description="Helical" evidence="8">
    <location>
        <begin position="12"/>
        <end position="30"/>
    </location>
</feature>
<evidence type="ECO:0000256" key="1">
    <source>
        <dbReference type="ARBA" id="ARBA00004651"/>
    </source>
</evidence>
<organism evidence="9 10">
    <name type="scientific">Eiseniibacteriota bacterium</name>
    <dbReference type="NCBI Taxonomy" id="2212470"/>
    <lineage>
        <taxon>Bacteria</taxon>
        <taxon>Candidatus Eiseniibacteriota</taxon>
    </lineage>
</organism>
<comment type="caution">
    <text evidence="9">The sequence shown here is derived from an EMBL/GenBank/DDBJ whole genome shotgun (WGS) entry which is preliminary data.</text>
</comment>
<dbReference type="InterPro" id="IPR027463">
    <property type="entry name" value="AcrB_DN_DC_subdom"/>
</dbReference>
<dbReference type="Pfam" id="PF00873">
    <property type="entry name" value="ACR_tran"/>
    <property type="match status" value="1"/>
</dbReference>
<feature type="transmembrane region" description="Helical" evidence="8">
    <location>
        <begin position="975"/>
        <end position="998"/>
    </location>
</feature>
<dbReference type="SUPFAM" id="SSF82693">
    <property type="entry name" value="Multidrug efflux transporter AcrB pore domain, PN1, PN2, PC1 and PC2 subdomains"/>
    <property type="match status" value="3"/>
</dbReference>
<keyword evidence="5 8" id="KW-0812">Transmembrane</keyword>